<feature type="domain" description="Bacterial EndoU nuclease" evidence="2">
    <location>
        <begin position="2"/>
        <end position="125"/>
    </location>
</feature>
<gene>
    <name evidence="3" type="ORF">BK123_32975</name>
</gene>
<dbReference type="AlphaFoldDB" id="A0A1R1ALL8"/>
<dbReference type="Pfam" id="PF14436">
    <property type="entry name" value="EndoU_bacteria"/>
    <property type="match status" value="1"/>
</dbReference>
<protein>
    <recommendedName>
        <fullName evidence="2">Bacterial EndoU nuclease domain-containing protein</fullName>
    </recommendedName>
</protein>
<dbReference type="EMBL" id="MRTF01000022">
    <property type="protein sequence ID" value="OME86461.1"/>
    <property type="molecule type" value="Genomic_DNA"/>
</dbReference>
<dbReference type="GO" id="GO:0004519">
    <property type="term" value="F:endonuclease activity"/>
    <property type="evidence" value="ECO:0007669"/>
    <property type="project" value="InterPro"/>
</dbReference>
<sequence length="136" mass="14892">MKDKILEGQRKNPNKNDLIGGHSPEITNRNPNYAVEEISINPDGTRKVRFTTQFLDGNLSKIKTSTLFPESWTEEQILNSITNVGNAPAISTRLRDGATWHRAIVNGVEIDVIKAGENVTSGYPTGTVNASRPAGF</sequence>
<evidence type="ECO:0000259" key="2">
    <source>
        <dbReference type="Pfam" id="PF14436"/>
    </source>
</evidence>
<feature type="region of interest" description="Disordered" evidence="1">
    <location>
        <begin position="1"/>
        <end position="29"/>
    </location>
</feature>
<reference evidence="3 4" key="1">
    <citation type="submission" date="2016-11" db="EMBL/GenBank/DDBJ databases">
        <title>Paenibacillus species isolates.</title>
        <authorList>
            <person name="Beno S.M."/>
        </authorList>
    </citation>
    <scope>NUCLEOTIDE SEQUENCE [LARGE SCALE GENOMIC DNA]</scope>
    <source>
        <strain evidence="3 4">FSL F4-0100</strain>
    </source>
</reference>
<name>A0A1R1ALL8_PAELA</name>
<proteinExistence type="predicted"/>
<feature type="compositionally biased region" description="Basic and acidic residues" evidence="1">
    <location>
        <begin position="1"/>
        <end position="10"/>
    </location>
</feature>
<evidence type="ECO:0000256" key="1">
    <source>
        <dbReference type="SAM" id="MobiDB-lite"/>
    </source>
</evidence>
<dbReference type="Proteomes" id="UP000187074">
    <property type="component" value="Unassembled WGS sequence"/>
</dbReference>
<dbReference type="InterPro" id="IPR029501">
    <property type="entry name" value="EndoU_bac"/>
</dbReference>
<comment type="caution">
    <text evidence="3">The sequence shown here is derived from an EMBL/GenBank/DDBJ whole genome shotgun (WGS) entry which is preliminary data.</text>
</comment>
<accession>A0A1R1ALL8</accession>
<evidence type="ECO:0000313" key="3">
    <source>
        <dbReference type="EMBL" id="OME86461.1"/>
    </source>
</evidence>
<evidence type="ECO:0000313" key="4">
    <source>
        <dbReference type="Proteomes" id="UP000187074"/>
    </source>
</evidence>
<organism evidence="3 4">
    <name type="scientific">Paenibacillus lautus</name>
    <name type="common">Bacillus lautus</name>
    <dbReference type="NCBI Taxonomy" id="1401"/>
    <lineage>
        <taxon>Bacteria</taxon>
        <taxon>Bacillati</taxon>
        <taxon>Bacillota</taxon>
        <taxon>Bacilli</taxon>
        <taxon>Bacillales</taxon>
        <taxon>Paenibacillaceae</taxon>
        <taxon>Paenibacillus</taxon>
    </lineage>
</organism>